<dbReference type="PANTHER" id="PTHR43772:SF2">
    <property type="entry name" value="PUTATIVE (AFU_ORTHOLOGUE AFUA_2G04480)-RELATED"/>
    <property type="match status" value="1"/>
</dbReference>
<keyword evidence="3 8" id="KW-0378">Hydrolase</keyword>
<evidence type="ECO:0000256" key="8">
    <source>
        <dbReference type="RuleBase" id="RU361187"/>
    </source>
</evidence>
<evidence type="ECO:0000256" key="3">
    <source>
        <dbReference type="ARBA" id="ARBA00022801"/>
    </source>
</evidence>
<evidence type="ECO:0000256" key="1">
    <source>
        <dbReference type="ARBA" id="ARBA00009865"/>
    </source>
</evidence>
<keyword evidence="2 10" id="KW-0858">Xylan degradation</keyword>
<keyword evidence="2 10" id="KW-0624">Polysaccharide degradation</keyword>
<keyword evidence="5 8" id="KW-0326">Glycosidase</keyword>
<feature type="signal peptide" evidence="9">
    <location>
        <begin position="1"/>
        <end position="18"/>
    </location>
</feature>
<keyword evidence="9" id="KW-0732">Signal</keyword>
<dbReference type="AlphaFoldDB" id="A0A4P7VAK1"/>
<evidence type="ECO:0000256" key="5">
    <source>
        <dbReference type="ARBA" id="ARBA00023295"/>
    </source>
</evidence>
<sequence length="333" mass="37392">MRTILLSLCVAAAMSASAHTLSDRAHNPILPGFHADPEILYSENTGRYYIYSTTDGQPGWGGWYFHVFSSDNLTDWHDDGIMLDVKSEQVPWASGNAWAPAIIERKEGDGYRYYFYYSGHSPEDNRKEIGVAVADSPTGPFVDLGRPLVKDSPAGHGQQIDVDVFRDPASGKYYLYWGNGYMAGAELNDDMTSLKEETITVMTPQGGTLETYAFREAPYVFYRNGIYYFLWSVDDTGSPNYHVAYGTSDSPLGPIKVADPCTILIQRPDKEIYGPAHNSVLNIPGTDEWCIVYHRINKEYIDRDKGPGWHREVCIDRMEFNPDGSIKPVVPTR</sequence>
<comment type="similarity">
    <text evidence="1 8">Belongs to the glycosyl hydrolase 43 family.</text>
</comment>
<dbReference type="PANTHER" id="PTHR43772">
    <property type="entry name" value="ENDO-1,4-BETA-XYLANASE"/>
    <property type="match status" value="1"/>
</dbReference>
<evidence type="ECO:0000256" key="2">
    <source>
        <dbReference type="ARBA" id="ARBA00022651"/>
    </source>
</evidence>
<dbReference type="CDD" id="cd18828">
    <property type="entry name" value="GH43_BT3675-like"/>
    <property type="match status" value="1"/>
</dbReference>
<protein>
    <submittedName>
        <fullName evidence="10">1,4-beta-xylanase</fullName>
    </submittedName>
</protein>
<dbReference type="EMBL" id="CP039393">
    <property type="protein sequence ID" value="QCD34403.1"/>
    <property type="molecule type" value="Genomic_DNA"/>
</dbReference>
<keyword evidence="4" id="KW-0119">Carbohydrate metabolism</keyword>
<feature type="chain" id="PRO_5020683005" evidence="9">
    <location>
        <begin position="19"/>
        <end position="333"/>
    </location>
</feature>
<dbReference type="InterPro" id="IPR006710">
    <property type="entry name" value="Glyco_hydro_43"/>
</dbReference>
<feature type="site" description="Important for catalytic activity, responsible for pKa modulation of the active site Glu and correct orientation of both the proton donor and substrate" evidence="7">
    <location>
        <position position="161"/>
    </location>
</feature>
<dbReference type="Gene3D" id="2.115.10.20">
    <property type="entry name" value="Glycosyl hydrolase domain, family 43"/>
    <property type="match status" value="1"/>
</dbReference>
<evidence type="ECO:0000256" key="7">
    <source>
        <dbReference type="PIRSR" id="PIRSR606710-2"/>
    </source>
</evidence>
<accession>A0A4P7VAK1</accession>
<evidence type="ECO:0000256" key="9">
    <source>
        <dbReference type="SAM" id="SignalP"/>
    </source>
</evidence>
<dbReference type="GO" id="GO:0004553">
    <property type="term" value="F:hydrolase activity, hydrolyzing O-glycosyl compounds"/>
    <property type="evidence" value="ECO:0007669"/>
    <property type="project" value="InterPro"/>
</dbReference>
<dbReference type="KEGG" id="mgod:E7746_00135"/>
<evidence type="ECO:0000313" key="10">
    <source>
        <dbReference type="EMBL" id="QCD34403.1"/>
    </source>
</evidence>
<dbReference type="GO" id="GO:0045493">
    <property type="term" value="P:xylan catabolic process"/>
    <property type="evidence" value="ECO:0007669"/>
    <property type="project" value="UniProtKB-KW"/>
</dbReference>
<evidence type="ECO:0000313" key="11">
    <source>
        <dbReference type="Proteomes" id="UP000297031"/>
    </source>
</evidence>
<organism evidence="10 11">
    <name type="scientific">Muribaculum gordoncarteri</name>
    <dbReference type="NCBI Taxonomy" id="2530390"/>
    <lineage>
        <taxon>Bacteria</taxon>
        <taxon>Pseudomonadati</taxon>
        <taxon>Bacteroidota</taxon>
        <taxon>Bacteroidia</taxon>
        <taxon>Bacteroidales</taxon>
        <taxon>Muribaculaceae</taxon>
        <taxon>Muribaculum</taxon>
    </lineage>
</organism>
<dbReference type="OrthoDB" id="3308423at2"/>
<dbReference type="Proteomes" id="UP000297031">
    <property type="component" value="Chromosome"/>
</dbReference>
<dbReference type="SUPFAM" id="SSF75005">
    <property type="entry name" value="Arabinanase/levansucrase/invertase"/>
    <property type="match status" value="1"/>
</dbReference>
<dbReference type="InterPro" id="IPR052176">
    <property type="entry name" value="Glycosyl_Hydrlase_43_Enz"/>
</dbReference>
<dbReference type="InterPro" id="IPR023296">
    <property type="entry name" value="Glyco_hydro_beta-prop_sf"/>
</dbReference>
<evidence type="ECO:0000256" key="4">
    <source>
        <dbReference type="ARBA" id="ARBA00023277"/>
    </source>
</evidence>
<feature type="active site" description="Proton donor" evidence="6">
    <location>
        <position position="216"/>
    </location>
</feature>
<keyword evidence="11" id="KW-1185">Reference proteome</keyword>
<dbReference type="Pfam" id="PF04616">
    <property type="entry name" value="Glyco_hydro_43"/>
    <property type="match status" value="1"/>
</dbReference>
<gene>
    <name evidence="10" type="ORF">E7746_00135</name>
</gene>
<name>A0A4P7VAK1_9BACT</name>
<evidence type="ECO:0000256" key="6">
    <source>
        <dbReference type="PIRSR" id="PIRSR606710-1"/>
    </source>
</evidence>
<feature type="active site" description="Proton acceptor" evidence="6">
    <location>
        <position position="36"/>
    </location>
</feature>
<reference evidence="10 11" key="1">
    <citation type="submission" date="2019-02" db="EMBL/GenBank/DDBJ databases">
        <title>Isolation and identification of novel species under the genus Muribaculum.</title>
        <authorList>
            <person name="Miyake S."/>
            <person name="Ding Y."/>
            <person name="Low A."/>
            <person name="Soh M."/>
            <person name="Seedorf H."/>
        </authorList>
    </citation>
    <scope>NUCLEOTIDE SEQUENCE [LARGE SCALE GENOMIC DNA]</scope>
    <source>
        <strain evidence="10 11">TLL-A4</strain>
    </source>
</reference>
<proteinExistence type="inferred from homology"/>